<protein>
    <submittedName>
        <fullName evidence="1">Uncharacterized protein</fullName>
    </submittedName>
</protein>
<accession>A0ACC2INI9</accession>
<reference evidence="1" key="1">
    <citation type="submission" date="2022-11" db="EMBL/GenBank/DDBJ databases">
        <title>Genome Sequence of Nemania bipapillata.</title>
        <authorList>
            <person name="Buettner E."/>
        </authorList>
    </citation>
    <scope>NUCLEOTIDE SEQUENCE</scope>
    <source>
        <strain evidence="1">CP14</strain>
    </source>
</reference>
<sequence length="238" mass="25942">MPRASASAKRQNGASNHRDTKHENGLVGPGKRIPRQAQQQQPKGQNHLNGNVACKSSTLQQQALFTGEDASPPSAPSTPPATANGFSKQPAEINVNSRSTESLRRSSLGAYSETSSAESYNSHVANATMEDNHRRIDVNTTKGSNVHRDPGPFEFAFSVLRLCPLQDTIAILIVLMYFSPLVSSGVYLLFTLLTLVTNNGMTLRDIFEWNFGAPSLATVICVDGIVLLIWLFLGWLQF</sequence>
<name>A0ACC2INI9_9PEZI</name>
<gene>
    <name evidence="1" type="ORF">ONZ43_g4366</name>
</gene>
<dbReference type="EMBL" id="JAPESX010001165">
    <property type="protein sequence ID" value="KAJ8116767.1"/>
    <property type="molecule type" value="Genomic_DNA"/>
</dbReference>
<evidence type="ECO:0000313" key="1">
    <source>
        <dbReference type="EMBL" id="KAJ8116767.1"/>
    </source>
</evidence>
<evidence type="ECO:0000313" key="2">
    <source>
        <dbReference type="Proteomes" id="UP001153334"/>
    </source>
</evidence>
<organism evidence="1 2">
    <name type="scientific">Nemania bipapillata</name>
    <dbReference type="NCBI Taxonomy" id="110536"/>
    <lineage>
        <taxon>Eukaryota</taxon>
        <taxon>Fungi</taxon>
        <taxon>Dikarya</taxon>
        <taxon>Ascomycota</taxon>
        <taxon>Pezizomycotina</taxon>
        <taxon>Sordariomycetes</taxon>
        <taxon>Xylariomycetidae</taxon>
        <taxon>Xylariales</taxon>
        <taxon>Xylariaceae</taxon>
        <taxon>Nemania</taxon>
    </lineage>
</organism>
<proteinExistence type="predicted"/>
<keyword evidence="2" id="KW-1185">Reference proteome</keyword>
<comment type="caution">
    <text evidence="1">The sequence shown here is derived from an EMBL/GenBank/DDBJ whole genome shotgun (WGS) entry which is preliminary data.</text>
</comment>
<dbReference type="Proteomes" id="UP001153334">
    <property type="component" value="Unassembled WGS sequence"/>
</dbReference>